<accession>A0ABS5FA83</accession>
<dbReference type="PANTHER" id="PTHR30469">
    <property type="entry name" value="MULTIDRUG RESISTANCE PROTEIN MDTA"/>
    <property type="match status" value="1"/>
</dbReference>
<keyword evidence="5" id="KW-0997">Cell inner membrane</keyword>
<dbReference type="Gene3D" id="2.40.420.20">
    <property type="match status" value="1"/>
</dbReference>
<feature type="domain" description="Multidrug resistance protein MdtA-like alpha-helical hairpin" evidence="10">
    <location>
        <begin position="147"/>
        <end position="216"/>
    </location>
</feature>
<dbReference type="Proteomes" id="UP001196870">
    <property type="component" value="Unassembled WGS sequence"/>
</dbReference>
<dbReference type="Pfam" id="PF25917">
    <property type="entry name" value="BSH_RND"/>
    <property type="match status" value="1"/>
</dbReference>
<feature type="coiled-coil region" evidence="7">
    <location>
        <begin position="147"/>
        <end position="174"/>
    </location>
</feature>
<dbReference type="Gene3D" id="1.10.287.470">
    <property type="entry name" value="Helix hairpin bin"/>
    <property type="match status" value="1"/>
</dbReference>
<evidence type="ECO:0000256" key="8">
    <source>
        <dbReference type="SAM" id="MobiDB-lite"/>
    </source>
</evidence>
<keyword evidence="7" id="KW-0175">Coiled coil</keyword>
<dbReference type="InterPro" id="IPR058624">
    <property type="entry name" value="MdtA-like_HH"/>
</dbReference>
<sequence>MNELPGTPKPTAPSTTTKRRPRRRWMLWTLILVLLAGGGWYAWTRGWLPGSGTEQAAGARPAGFGPSGGPRGRGGAAGPVPVSAAAAETRDLPILLDALGTVQASNTITVVPQVSGRLIEVAFQEGQEVRAGDVLVRLDPRSYQAALDQAVATRAQHEAQLANARLDLQRYIQLMRNSGTSQQTLDTQRATVAQFEAQVQFDAAAIDAARVQLEYTTIRSPVDGRVGLRLVDIGNFVQTSSTGIVVVTQTRPISVNFTLPQQQLPQVLEAIAEGPVPVIARLADSAAPRADGAAHPADPTGRLLTVDNQVDQATGTIRLKATFPNEDQRLWPGAFVNVRMRVATLRGVTVVPLVAVQRGPDGPFAFVVKEDSTVEQRPLTLGTIAGTDAVIRGGIRPGERVVTSGALRLFAGSPVQVAEPVRPPAPAPGDGPRRRRPQGTTGSTTGGAQGGAQGGAPGGGAQPRERT</sequence>
<evidence type="ECO:0000259" key="11">
    <source>
        <dbReference type="Pfam" id="PF25917"/>
    </source>
</evidence>
<feature type="compositionally biased region" description="Gly residues" evidence="8">
    <location>
        <begin position="444"/>
        <end position="461"/>
    </location>
</feature>
<evidence type="ECO:0000256" key="2">
    <source>
        <dbReference type="ARBA" id="ARBA00009477"/>
    </source>
</evidence>
<evidence type="ECO:0000256" key="1">
    <source>
        <dbReference type="ARBA" id="ARBA00004236"/>
    </source>
</evidence>
<feature type="domain" description="Multidrug resistance protein MdtA-like barrel-sandwich hybrid" evidence="11">
    <location>
        <begin position="106"/>
        <end position="249"/>
    </location>
</feature>
<dbReference type="SUPFAM" id="SSF111369">
    <property type="entry name" value="HlyD-like secretion proteins"/>
    <property type="match status" value="1"/>
</dbReference>
<keyword evidence="6 9" id="KW-0472">Membrane</keyword>
<keyword evidence="4" id="KW-1003">Cell membrane</keyword>
<dbReference type="RefSeq" id="WP_211858505.1">
    <property type="nucleotide sequence ID" value="NZ_JAAGBB010000120.1"/>
</dbReference>
<dbReference type="InterPro" id="IPR058625">
    <property type="entry name" value="MdtA-like_BSH"/>
</dbReference>
<protein>
    <submittedName>
        <fullName evidence="14">Efflux RND transporter periplasmic adaptor subunit</fullName>
    </submittedName>
</protein>
<evidence type="ECO:0000256" key="9">
    <source>
        <dbReference type="SAM" id="Phobius"/>
    </source>
</evidence>
<feature type="region of interest" description="Disordered" evidence="8">
    <location>
        <begin position="1"/>
        <end position="20"/>
    </location>
</feature>
<organism evidence="14 15">
    <name type="scientific">Plastoroseomonas hellenica</name>
    <dbReference type="NCBI Taxonomy" id="2687306"/>
    <lineage>
        <taxon>Bacteria</taxon>
        <taxon>Pseudomonadati</taxon>
        <taxon>Pseudomonadota</taxon>
        <taxon>Alphaproteobacteria</taxon>
        <taxon>Acetobacterales</taxon>
        <taxon>Acetobacteraceae</taxon>
        <taxon>Plastoroseomonas</taxon>
    </lineage>
</organism>
<reference evidence="15" key="1">
    <citation type="journal article" date="2021" name="Syst. Appl. Microbiol.">
        <title>Roseomonas hellenica sp. nov., isolated from roots of wild-growing Alkanna tinctoria.</title>
        <authorList>
            <person name="Rat A."/>
            <person name="Naranjo H.D."/>
            <person name="Lebbe L."/>
            <person name="Cnockaert M."/>
            <person name="Krigas N."/>
            <person name="Grigoriadou K."/>
            <person name="Maloupa E."/>
            <person name="Willems A."/>
        </authorList>
    </citation>
    <scope>NUCLEOTIDE SEQUENCE [LARGE SCALE GENOMIC DNA]</scope>
    <source>
        <strain evidence="15">LMG 31523</strain>
    </source>
</reference>
<dbReference type="Pfam" id="PF25876">
    <property type="entry name" value="HH_MFP_RND"/>
    <property type="match status" value="1"/>
</dbReference>
<evidence type="ECO:0000259" key="13">
    <source>
        <dbReference type="Pfam" id="PF25967"/>
    </source>
</evidence>
<comment type="similarity">
    <text evidence="2">Belongs to the membrane fusion protein (MFP) (TC 8.A.1) family.</text>
</comment>
<evidence type="ECO:0000256" key="4">
    <source>
        <dbReference type="ARBA" id="ARBA00022475"/>
    </source>
</evidence>
<comment type="caution">
    <text evidence="14">The sequence shown here is derived from an EMBL/GenBank/DDBJ whole genome shotgun (WGS) entry which is preliminary data.</text>
</comment>
<comment type="subcellular location">
    <subcellularLocation>
        <location evidence="1">Cell membrane</location>
    </subcellularLocation>
</comment>
<evidence type="ECO:0000313" key="14">
    <source>
        <dbReference type="EMBL" id="MBR0669457.1"/>
    </source>
</evidence>
<keyword evidence="15" id="KW-1185">Reference proteome</keyword>
<gene>
    <name evidence="14" type="ORF">GXW71_34255</name>
</gene>
<dbReference type="InterPro" id="IPR006143">
    <property type="entry name" value="RND_pump_MFP"/>
</dbReference>
<proteinExistence type="inferred from homology"/>
<dbReference type="Pfam" id="PF25967">
    <property type="entry name" value="RND-MFP_C"/>
    <property type="match status" value="1"/>
</dbReference>
<feature type="region of interest" description="Disordered" evidence="8">
    <location>
        <begin position="417"/>
        <end position="467"/>
    </location>
</feature>
<dbReference type="NCBIfam" id="TIGR01730">
    <property type="entry name" value="RND_mfp"/>
    <property type="match status" value="1"/>
</dbReference>
<dbReference type="Gene3D" id="2.40.30.170">
    <property type="match status" value="1"/>
</dbReference>
<feature type="non-terminal residue" evidence="14">
    <location>
        <position position="467"/>
    </location>
</feature>
<feature type="region of interest" description="Disordered" evidence="8">
    <location>
        <begin position="53"/>
        <end position="80"/>
    </location>
</feature>
<dbReference type="Pfam" id="PF25944">
    <property type="entry name" value="Beta-barrel_RND"/>
    <property type="match status" value="1"/>
</dbReference>
<evidence type="ECO:0000256" key="7">
    <source>
        <dbReference type="SAM" id="Coils"/>
    </source>
</evidence>
<evidence type="ECO:0000259" key="12">
    <source>
        <dbReference type="Pfam" id="PF25944"/>
    </source>
</evidence>
<dbReference type="Gene3D" id="2.40.50.100">
    <property type="match status" value="1"/>
</dbReference>
<name>A0ABS5FA83_9PROT</name>
<evidence type="ECO:0000259" key="10">
    <source>
        <dbReference type="Pfam" id="PF25876"/>
    </source>
</evidence>
<evidence type="ECO:0000313" key="15">
    <source>
        <dbReference type="Proteomes" id="UP001196870"/>
    </source>
</evidence>
<feature type="compositionally biased region" description="Gly residues" evidence="8">
    <location>
        <begin position="65"/>
        <end position="77"/>
    </location>
</feature>
<keyword evidence="3" id="KW-0813">Transport</keyword>
<feature type="transmembrane region" description="Helical" evidence="9">
    <location>
        <begin position="25"/>
        <end position="43"/>
    </location>
</feature>
<feature type="domain" description="Multidrug resistance protein MdtA-like beta-barrel" evidence="12">
    <location>
        <begin position="252"/>
        <end position="343"/>
    </location>
</feature>
<evidence type="ECO:0000256" key="6">
    <source>
        <dbReference type="ARBA" id="ARBA00023136"/>
    </source>
</evidence>
<feature type="domain" description="Multidrug resistance protein MdtA-like C-terminal permuted SH3" evidence="13">
    <location>
        <begin position="349"/>
        <end position="406"/>
    </location>
</feature>
<dbReference type="EMBL" id="JAAGBB010000120">
    <property type="protein sequence ID" value="MBR0669457.1"/>
    <property type="molecule type" value="Genomic_DNA"/>
</dbReference>
<evidence type="ECO:0000256" key="3">
    <source>
        <dbReference type="ARBA" id="ARBA00022448"/>
    </source>
</evidence>
<keyword evidence="9" id="KW-1133">Transmembrane helix</keyword>
<dbReference type="InterPro" id="IPR058626">
    <property type="entry name" value="MdtA-like_b-barrel"/>
</dbReference>
<dbReference type="InterPro" id="IPR058627">
    <property type="entry name" value="MdtA-like_C"/>
</dbReference>
<keyword evidence="9" id="KW-0812">Transmembrane</keyword>
<dbReference type="PANTHER" id="PTHR30469:SF36">
    <property type="entry name" value="BLL3903 PROTEIN"/>
    <property type="match status" value="1"/>
</dbReference>
<evidence type="ECO:0000256" key="5">
    <source>
        <dbReference type="ARBA" id="ARBA00022519"/>
    </source>
</evidence>